<accession>A0ABQ1KAL9</accession>
<comment type="caution">
    <text evidence="2">The sequence shown here is derived from an EMBL/GenBank/DDBJ whole genome shotgun (WGS) entry which is preliminary data.</text>
</comment>
<dbReference type="InterPro" id="IPR000157">
    <property type="entry name" value="TIR_dom"/>
</dbReference>
<evidence type="ECO:0000313" key="2">
    <source>
        <dbReference type="EMBL" id="GGB93432.1"/>
    </source>
</evidence>
<sequence length="285" mass="32533">MQVKYDIALFFAGEDRAYVEMVAEQLKARGISVFYDFYEEENLWGKDLYVHLTDLYRKQAKFTLMFISKNYANKLWTNLERKAAQSRAFEESSEYILPARFDDTEIPGVLSTTGFIDLRKKSPVEVAVMVGKKLGVNPFEVKSHSVPPPKNELLIGRAKFDYSNNNGLFRIGSGAFEFSSRWSKASNTSIHCYTDTPNIRGVALAPKDSELENLDSVSIFDYTSRVRKPEIGRYVILQNTNGIYAALKIISIKDDSRGDEYDELVFDYWIQKSGSDSFVEYASRA</sequence>
<name>A0ABQ1KAL9_9GAMM</name>
<protein>
    <recommendedName>
        <fullName evidence="1">TIR domain-containing protein</fullName>
    </recommendedName>
</protein>
<evidence type="ECO:0000313" key="3">
    <source>
        <dbReference type="Proteomes" id="UP000629025"/>
    </source>
</evidence>
<dbReference type="Pfam" id="PF13676">
    <property type="entry name" value="TIR_2"/>
    <property type="match status" value="1"/>
</dbReference>
<feature type="domain" description="TIR" evidence="1">
    <location>
        <begin position="4"/>
        <end position="133"/>
    </location>
</feature>
<dbReference type="SMART" id="SM00255">
    <property type="entry name" value="TIR"/>
    <property type="match status" value="1"/>
</dbReference>
<dbReference type="Gene3D" id="3.40.50.10140">
    <property type="entry name" value="Toll/interleukin-1 receptor homology (TIR) domain"/>
    <property type="match status" value="1"/>
</dbReference>
<organism evidence="2 3">
    <name type="scientific">Marinobacterium zhoushanense</name>
    <dbReference type="NCBI Taxonomy" id="1679163"/>
    <lineage>
        <taxon>Bacteria</taxon>
        <taxon>Pseudomonadati</taxon>
        <taxon>Pseudomonadota</taxon>
        <taxon>Gammaproteobacteria</taxon>
        <taxon>Oceanospirillales</taxon>
        <taxon>Oceanospirillaceae</taxon>
        <taxon>Marinobacterium</taxon>
    </lineage>
</organism>
<proteinExistence type="predicted"/>
<dbReference type="Proteomes" id="UP000629025">
    <property type="component" value="Unassembled WGS sequence"/>
</dbReference>
<dbReference type="RefSeq" id="WP_188747683.1">
    <property type="nucleotide sequence ID" value="NZ_BMIJ01000003.1"/>
</dbReference>
<gene>
    <name evidence="2" type="ORF">GCM10011352_19380</name>
</gene>
<dbReference type="EMBL" id="BMIJ01000003">
    <property type="protein sequence ID" value="GGB93432.1"/>
    <property type="molecule type" value="Genomic_DNA"/>
</dbReference>
<keyword evidence="3" id="KW-1185">Reference proteome</keyword>
<dbReference type="InterPro" id="IPR035897">
    <property type="entry name" value="Toll_tir_struct_dom_sf"/>
</dbReference>
<dbReference type="SUPFAM" id="SSF52200">
    <property type="entry name" value="Toll/Interleukin receptor TIR domain"/>
    <property type="match status" value="1"/>
</dbReference>
<reference evidence="3" key="1">
    <citation type="journal article" date="2019" name="Int. J. Syst. Evol. Microbiol.">
        <title>The Global Catalogue of Microorganisms (GCM) 10K type strain sequencing project: providing services to taxonomists for standard genome sequencing and annotation.</title>
        <authorList>
            <consortium name="The Broad Institute Genomics Platform"/>
            <consortium name="The Broad Institute Genome Sequencing Center for Infectious Disease"/>
            <person name="Wu L."/>
            <person name="Ma J."/>
        </authorList>
    </citation>
    <scope>NUCLEOTIDE SEQUENCE [LARGE SCALE GENOMIC DNA]</scope>
    <source>
        <strain evidence="3">CGMCC 1.15341</strain>
    </source>
</reference>
<evidence type="ECO:0000259" key="1">
    <source>
        <dbReference type="SMART" id="SM00255"/>
    </source>
</evidence>